<evidence type="ECO:0000313" key="3">
    <source>
        <dbReference type="EMBL" id="MCX2817887.1"/>
    </source>
</evidence>
<organism evidence="3 4">
    <name type="scientific">Halorutilus salinus</name>
    <dbReference type="NCBI Taxonomy" id="2487751"/>
    <lineage>
        <taxon>Archaea</taxon>
        <taxon>Methanobacteriati</taxon>
        <taxon>Methanobacteriota</taxon>
        <taxon>Stenosarchaea group</taxon>
        <taxon>Halobacteria</taxon>
        <taxon>Halorutilales</taxon>
        <taxon>Halorutilaceae</taxon>
        <taxon>Halorutilus</taxon>
    </lineage>
</organism>
<keyword evidence="4" id="KW-1185">Reference proteome</keyword>
<sequence>MYDKVLFPTDGERSSQAAADDAVELAELHGATLHVLHVVDDATVEVLAEAGEMSRDEVENSLESEGRKAVGTVADEAREAGVDVETEVVHGKPDDVIVERADELDADVIVMGTEEQPSEYRDLLGSVTENVLRRTMARVLVVKTEAGVDG</sequence>
<dbReference type="Proteomes" id="UP001149411">
    <property type="component" value="Unassembled WGS sequence"/>
</dbReference>
<dbReference type="InterPro" id="IPR006015">
    <property type="entry name" value="Universal_stress_UspA"/>
</dbReference>
<comment type="caution">
    <text evidence="3">The sequence shown here is derived from an EMBL/GenBank/DDBJ whole genome shotgun (WGS) entry which is preliminary data.</text>
</comment>
<dbReference type="RefSeq" id="WP_266085405.1">
    <property type="nucleotide sequence ID" value="NZ_RKLV01000001.1"/>
</dbReference>
<dbReference type="InterPro" id="IPR006016">
    <property type="entry name" value="UspA"/>
</dbReference>
<protein>
    <submittedName>
        <fullName evidence="3">Universal stress protein</fullName>
    </submittedName>
</protein>
<comment type="similarity">
    <text evidence="1">Belongs to the universal stress protein A family.</text>
</comment>
<dbReference type="Gene3D" id="3.40.50.620">
    <property type="entry name" value="HUPs"/>
    <property type="match status" value="1"/>
</dbReference>
<dbReference type="PANTHER" id="PTHR46268">
    <property type="entry name" value="STRESS RESPONSE PROTEIN NHAX"/>
    <property type="match status" value="1"/>
</dbReference>
<dbReference type="AlphaFoldDB" id="A0A9Q4C0U6"/>
<name>A0A9Q4C0U6_9EURY</name>
<dbReference type="EMBL" id="RKLV01000001">
    <property type="protein sequence ID" value="MCX2817887.1"/>
    <property type="molecule type" value="Genomic_DNA"/>
</dbReference>
<proteinExistence type="inferred from homology"/>
<evidence type="ECO:0000313" key="4">
    <source>
        <dbReference type="Proteomes" id="UP001149411"/>
    </source>
</evidence>
<dbReference type="InterPro" id="IPR014729">
    <property type="entry name" value="Rossmann-like_a/b/a_fold"/>
</dbReference>
<dbReference type="Pfam" id="PF00582">
    <property type="entry name" value="Usp"/>
    <property type="match status" value="1"/>
</dbReference>
<dbReference type="CDD" id="cd00293">
    <property type="entry name" value="USP-like"/>
    <property type="match status" value="1"/>
</dbReference>
<reference evidence="3" key="1">
    <citation type="submission" date="2022-09" db="EMBL/GenBank/DDBJ databases">
        <title>Haloadaptaus new haloarchaeum isolated from saline soil.</title>
        <authorList>
            <person name="Duran-Viseras A."/>
            <person name="Sanchez-Porro C."/>
            <person name="Ventosa A."/>
        </authorList>
    </citation>
    <scope>NUCLEOTIDE SEQUENCE</scope>
    <source>
        <strain evidence="3">F3-133</strain>
    </source>
</reference>
<evidence type="ECO:0000259" key="2">
    <source>
        <dbReference type="Pfam" id="PF00582"/>
    </source>
</evidence>
<dbReference type="PRINTS" id="PR01438">
    <property type="entry name" value="UNVRSLSTRESS"/>
</dbReference>
<feature type="domain" description="UspA" evidence="2">
    <location>
        <begin position="1"/>
        <end position="143"/>
    </location>
</feature>
<dbReference type="PANTHER" id="PTHR46268:SF6">
    <property type="entry name" value="UNIVERSAL STRESS PROTEIN UP12"/>
    <property type="match status" value="1"/>
</dbReference>
<gene>
    <name evidence="3" type="ORF">EGH25_00710</name>
</gene>
<dbReference type="SUPFAM" id="SSF52402">
    <property type="entry name" value="Adenine nucleotide alpha hydrolases-like"/>
    <property type="match status" value="1"/>
</dbReference>
<evidence type="ECO:0000256" key="1">
    <source>
        <dbReference type="ARBA" id="ARBA00008791"/>
    </source>
</evidence>
<accession>A0A9Q4C0U6</accession>